<keyword evidence="4" id="KW-0539">Nucleus</keyword>
<feature type="compositionally biased region" description="Basic and acidic residues" evidence="6">
    <location>
        <begin position="795"/>
        <end position="804"/>
    </location>
</feature>
<dbReference type="GO" id="GO:0003723">
    <property type="term" value="F:RNA binding"/>
    <property type="evidence" value="ECO:0007669"/>
    <property type="project" value="UniProtKB-UniRule"/>
</dbReference>
<dbReference type="InterPro" id="IPR012677">
    <property type="entry name" value="Nucleotide-bd_a/b_plait_sf"/>
</dbReference>
<feature type="compositionally biased region" description="Basic and acidic residues" evidence="6">
    <location>
        <begin position="93"/>
        <end position="121"/>
    </location>
</feature>
<feature type="region of interest" description="Disordered" evidence="6">
    <location>
        <begin position="388"/>
        <end position="538"/>
    </location>
</feature>
<keyword evidence="9" id="KW-1185">Reference proteome</keyword>
<dbReference type="STRING" id="105231.A0A1Y1IQM5"/>
<dbReference type="SMART" id="SM00360">
    <property type="entry name" value="RRM"/>
    <property type="match status" value="3"/>
</dbReference>
<organism evidence="8 9">
    <name type="scientific">Klebsormidium nitens</name>
    <name type="common">Green alga</name>
    <name type="synonym">Ulothrix nitens</name>
    <dbReference type="NCBI Taxonomy" id="105231"/>
    <lineage>
        <taxon>Eukaryota</taxon>
        <taxon>Viridiplantae</taxon>
        <taxon>Streptophyta</taxon>
        <taxon>Klebsormidiophyceae</taxon>
        <taxon>Klebsormidiales</taxon>
        <taxon>Klebsormidiaceae</taxon>
        <taxon>Klebsormidium</taxon>
    </lineage>
</organism>
<reference evidence="8 9" key="1">
    <citation type="journal article" date="2014" name="Nat. Commun.">
        <title>Klebsormidium flaccidum genome reveals primary factors for plant terrestrial adaptation.</title>
        <authorList>
            <person name="Hori K."/>
            <person name="Maruyama F."/>
            <person name="Fujisawa T."/>
            <person name="Togashi T."/>
            <person name="Yamamoto N."/>
            <person name="Seo M."/>
            <person name="Sato S."/>
            <person name="Yamada T."/>
            <person name="Mori H."/>
            <person name="Tajima N."/>
            <person name="Moriyama T."/>
            <person name="Ikeuchi M."/>
            <person name="Watanabe M."/>
            <person name="Wada H."/>
            <person name="Kobayashi K."/>
            <person name="Saito M."/>
            <person name="Masuda T."/>
            <person name="Sasaki-Sekimoto Y."/>
            <person name="Mashiguchi K."/>
            <person name="Awai K."/>
            <person name="Shimojima M."/>
            <person name="Masuda S."/>
            <person name="Iwai M."/>
            <person name="Nobusawa T."/>
            <person name="Narise T."/>
            <person name="Kondo S."/>
            <person name="Saito H."/>
            <person name="Sato R."/>
            <person name="Murakawa M."/>
            <person name="Ihara Y."/>
            <person name="Oshima-Yamada Y."/>
            <person name="Ohtaka K."/>
            <person name="Satoh M."/>
            <person name="Sonobe K."/>
            <person name="Ishii M."/>
            <person name="Ohtani R."/>
            <person name="Kanamori-Sato M."/>
            <person name="Honoki R."/>
            <person name="Miyazaki D."/>
            <person name="Mochizuki H."/>
            <person name="Umetsu J."/>
            <person name="Higashi K."/>
            <person name="Shibata D."/>
            <person name="Kamiya Y."/>
            <person name="Sato N."/>
            <person name="Nakamura Y."/>
            <person name="Tabata S."/>
            <person name="Ida S."/>
            <person name="Kurokawa K."/>
            <person name="Ohta H."/>
        </authorList>
    </citation>
    <scope>NUCLEOTIDE SEQUENCE [LARGE SCALE GENOMIC DNA]</scope>
    <source>
        <strain evidence="8 9">NIES-2285</strain>
    </source>
</reference>
<dbReference type="Gene3D" id="3.30.70.330">
    <property type="match status" value="4"/>
</dbReference>
<dbReference type="CDD" id="cd12416">
    <property type="entry name" value="RRM4_RBM28_like"/>
    <property type="match status" value="1"/>
</dbReference>
<evidence type="ECO:0000256" key="2">
    <source>
        <dbReference type="ARBA" id="ARBA00022737"/>
    </source>
</evidence>
<evidence type="ECO:0000256" key="3">
    <source>
        <dbReference type="ARBA" id="ARBA00022884"/>
    </source>
</evidence>
<dbReference type="PANTHER" id="PTHR48039:SF5">
    <property type="entry name" value="RNA-BINDING PROTEIN 28"/>
    <property type="match status" value="1"/>
</dbReference>
<sequence length="952" mass="101857">MAETKEEAPGSEMDRRTVFVRNLAFNTTQAKLEEAFSAVGPVRKCFLVKDKGSEQHKGFGFVQFALAEDAERAVASKQGSSLDGRTIKVEVAKKRASFEERKTKRREPGEPAPGFKKEEARPPGPPEGAPETASRAEGAAPEEEGAPQVEKEPKWKAKKAAHAAVTETAQGQEAGQKPAAKRKRDRVEGAPAKKPKQEGHVSEKQKPARTVVFGNLATPKVVAAVVAKVRALGQLEELRESLPDQDLENNSLAKDGCTAPAALAVFQSVRAARAAVAALHGQKVAGEVVWARELGGEGAKLKKWRLIVRNLAFQAKESALRDLFSQAGFVWQLTMPRNPEGRLRGFAFVGYTSKADAEKAIASLNGAKISGRPVVVDWAVAKSQYEAHVAQTQEQEPVGEEDGAAGLGNDDGAESSDEDSYDREAAGGAPDSEEEGVSDEEGDQEGNDTAADGRTGKAEDEGAIMRKVLAGVMQDDEGGTEAAEAGAGVALEDDEDDPHAARRALSRAAGPRPKENGVAAQKAPAQPAAARTERAPPAKGTAFVDFAAKEGAEAAVAASKAASGAGLVIGGKSVVADLAVGKEEAKDMAVGLAVSVRDKDKRNLYLAEEGAIKDGTAAAAEMSKADAARRQRLAAEKATKLRSPNFFVSPTRLAVHNVPKDLDEKSLKQIVITAVKQRASKQTPHLKQVKILREDSKGEKGGPSKSRGAAFVEFTEHQHALVALRALNNNPGPFGVEHRPIVEFAIENRLKLRQREMQQARRAAPHNRKEDAEAQKDGEKEMTREERKRKRREEKRKDKKEERLRKKQQGSIQPAGDTEGAGQEGGPAAGRQGKKRKREANGSGAREQGDGGGKAGPGRPAVASRKPVQREPGQDLAKTLGLPEGERRKKGEKPLSRKERKKAQGGGGEDRLDRLVAEYKSKYFQGGGSPAGSKAAQPIKALIAQDLSRWYE</sequence>
<keyword evidence="2" id="KW-0677">Repeat</keyword>
<dbReference type="Proteomes" id="UP000054558">
    <property type="component" value="Unassembled WGS sequence"/>
</dbReference>
<dbReference type="GO" id="GO:0005634">
    <property type="term" value="C:nucleus"/>
    <property type="evidence" value="ECO:0007669"/>
    <property type="project" value="UniProtKB-SubCell"/>
</dbReference>
<feature type="compositionally biased region" description="Basic and acidic residues" evidence="6">
    <location>
        <begin position="195"/>
        <end position="206"/>
    </location>
</feature>
<name>A0A1Y1IQM5_KLENI</name>
<feature type="compositionally biased region" description="Acidic residues" evidence="6">
    <location>
        <begin position="431"/>
        <end position="446"/>
    </location>
</feature>
<feature type="domain" description="RRM" evidence="7">
    <location>
        <begin position="304"/>
        <end position="381"/>
    </location>
</feature>
<feature type="region of interest" description="Disordered" evidence="6">
    <location>
        <begin position="93"/>
        <end position="206"/>
    </location>
</feature>
<evidence type="ECO:0000256" key="6">
    <source>
        <dbReference type="SAM" id="MobiDB-lite"/>
    </source>
</evidence>
<accession>A0A1Y1IQM5</accession>
<dbReference type="Pfam" id="PF00076">
    <property type="entry name" value="RRM_1"/>
    <property type="match status" value="2"/>
</dbReference>
<evidence type="ECO:0000259" key="7">
    <source>
        <dbReference type="PROSITE" id="PS50102"/>
    </source>
</evidence>
<dbReference type="SMART" id="SM00361">
    <property type="entry name" value="RRM_1"/>
    <property type="match status" value="2"/>
</dbReference>
<evidence type="ECO:0000313" key="8">
    <source>
        <dbReference type="EMBL" id="GAQ92352.1"/>
    </source>
</evidence>
<dbReference type="EMBL" id="DF237938">
    <property type="protein sequence ID" value="GAQ92352.1"/>
    <property type="molecule type" value="Genomic_DNA"/>
</dbReference>
<feature type="compositionally biased region" description="Basic and acidic residues" evidence="6">
    <location>
        <begin position="884"/>
        <end position="897"/>
    </location>
</feature>
<evidence type="ECO:0000256" key="1">
    <source>
        <dbReference type="ARBA" id="ARBA00004123"/>
    </source>
</evidence>
<dbReference type="FunFam" id="3.30.70.330:FF:000182">
    <property type="entry name" value="RNA-binding motif protein 28"/>
    <property type="match status" value="1"/>
</dbReference>
<dbReference type="InterPro" id="IPR003954">
    <property type="entry name" value="RRM_euk-type"/>
</dbReference>
<feature type="compositionally biased region" description="Low complexity" evidence="6">
    <location>
        <begin position="519"/>
        <end position="530"/>
    </location>
</feature>
<feature type="compositionally biased region" description="Basic and acidic residues" evidence="6">
    <location>
        <begin position="767"/>
        <end position="786"/>
    </location>
</feature>
<dbReference type="OMA" id="AGYVWDV"/>
<dbReference type="InterPro" id="IPR000504">
    <property type="entry name" value="RRM_dom"/>
</dbReference>
<feature type="compositionally biased region" description="Basic and acidic residues" evidence="6">
    <location>
        <begin position="454"/>
        <end position="464"/>
    </location>
</feature>
<proteinExistence type="predicted"/>
<evidence type="ECO:0000256" key="5">
    <source>
        <dbReference type="PROSITE-ProRule" id="PRU00176"/>
    </source>
</evidence>
<dbReference type="InterPro" id="IPR051945">
    <property type="entry name" value="RRM_MRD1_RNA_proc_ribogen"/>
</dbReference>
<comment type="subcellular location">
    <subcellularLocation>
        <location evidence="1">Nucleus</location>
    </subcellularLocation>
</comment>
<dbReference type="CDD" id="cd12413">
    <property type="entry name" value="RRM1_RBM28_like"/>
    <property type="match status" value="1"/>
</dbReference>
<evidence type="ECO:0000313" key="9">
    <source>
        <dbReference type="Proteomes" id="UP000054558"/>
    </source>
</evidence>
<keyword evidence="3 5" id="KW-0694">RNA-binding</keyword>
<feature type="region of interest" description="Disordered" evidence="6">
    <location>
        <begin position="756"/>
        <end position="913"/>
    </location>
</feature>
<dbReference type="InterPro" id="IPR035979">
    <property type="entry name" value="RBD_domain_sf"/>
</dbReference>
<feature type="compositionally biased region" description="Low complexity" evidence="6">
    <location>
        <begin position="480"/>
        <end position="490"/>
    </location>
</feature>
<dbReference type="AlphaFoldDB" id="A0A1Y1IQM5"/>
<feature type="domain" description="RRM" evidence="7">
    <location>
        <begin position="651"/>
        <end position="741"/>
    </location>
</feature>
<dbReference type="OrthoDB" id="439808at2759"/>
<dbReference type="PANTHER" id="PTHR48039">
    <property type="entry name" value="RNA-BINDING MOTIF PROTEIN 14B"/>
    <property type="match status" value="1"/>
</dbReference>
<protein>
    <submittedName>
        <fullName evidence="8">Nucleolar protein 4</fullName>
    </submittedName>
</protein>
<evidence type="ECO:0000256" key="4">
    <source>
        <dbReference type="ARBA" id="ARBA00023242"/>
    </source>
</evidence>
<feature type="compositionally biased region" description="Acidic residues" evidence="6">
    <location>
        <begin position="411"/>
        <end position="421"/>
    </location>
</feature>
<dbReference type="PROSITE" id="PS50102">
    <property type="entry name" value="RRM"/>
    <property type="match status" value="3"/>
</dbReference>
<dbReference type="CDD" id="cd12414">
    <property type="entry name" value="RRM2_RBM28_like"/>
    <property type="match status" value="1"/>
</dbReference>
<dbReference type="SUPFAM" id="SSF54928">
    <property type="entry name" value="RNA-binding domain, RBD"/>
    <property type="match status" value="3"/>
</dbReference>
<feature type="domain" description="RRM" evidence="7">
    <location>
        <begin position="16"/>
        <end position="94"/>
    </location>
</feature>
<gene>
    <name evidence="8" type="ORF">KFL_009890040</name>
</gene>